<dbReference type="Pfam" id="PF07055">
    <property type="entry name" value="Eno-Rase_FAD_bd"/>
    <property type="match status" value="1"/>
</dbReference>
<comment type="function">
    <text evidence="9">Involved in the final reduction of the elongation cycle of fatty acid synthesis (FAS II). Catalyzes the reduction of a carbon-carbon double bond in an enoyl moiety that is covalently linked to an acyl carrier protein (ACP).</text>
</comment>
<dbReference type="Pfam" id="PF12241">
    <property type="entry name" value="Enoyl_reductase"/>
    <property type="match status" value="1"/>
</dbReference>
<feature type="active site" description="Proton donor" evidence="9">
    <location>
        <position position="236"/>
    </location>
</feature>
<keyword evidence="2 9" id="KW-0444">Lipid biosynthesis</keyword>
<evidence type="ECO:0000259" key="12">
    <source>
        <dbReference type="Pfam" id="PF12242"/>
    </source>
</evidence>
<feature type="binding site" evidence="9">
    <location>
        <position position="245"/>
    </location>
    <ligand>
        <name>NAD(+)</name>
        <dbReference type="ChEBI" id="CHEBI:57540"/>
    </ligand>
</feature>
<reference evidence="13 14" key="1">
    <citation type="journal article" date="2021" name="Front. Microbiol.">
        <title>Aerobic Denitrification and Heterotrophic Sulfur Oxidation in the Genus Halomonas Revealed by Six Novel Species Characterizations and Genome-Based Analysis.</title>
        <authorList>
            <person name="Wang L."/>
            <person name="Shao Z."/>
        </authorList>
    </citation>
    <scope>NUCLEOTIDE SEQUENCE [LARGE SCALE GENOMIC DNA]</scope>
    <source>
        <strain evidence="13 14">MCCC 1A11036</strain>
    </source>
</reference>
<sequence>MIIKPKVRGFICTTTHPVGCEKNVLEQIEATRARSFDKANGPKKVLVVGASSGYGLAARITAAFGYGADTLGVFFEKPGSEKKPGTAGWYNAAAFDKFAKAEGLYSKSINGDAFSHEAREKAIELIKQGMGQVDLVVYSLASPVRKLPDSGELKRSSLKPIGETYRATAIDTNKDTIIEAEVEPATEQEVEDTKAVMGGEDWELWIGALDKAGVLAPGARSVAFSYIGTEITWPIYWHGALGKAKEDLDRAAGEIDARLKATGGGANVAVLKSVVTQASAAIPVMPLYIAMVYKVMKEKGLHEGTIEQLNRLFGERLYSSQGQGGQLITDEAGRLRLDDWELRDDVQQACKNLWPQVTTENLFQITDYAGYKHDFLKLFGFERDDVDYDADVNPDVDFDVVTL</sequence>
<dbReference type="Gene3D" id="3.40.50.720">
    <property type="entry name" value="NAD(P)-binding Rossmann-like Domain"/>
    <property type="match status" value="1"/>
</dbReference>
<evidence type="ECO:0000259" key="11">
    <source>
        <dbReference type="Pfam" id="PF12241"/>
    </source>
</evidence>
<dbReference type="InterPro" id="IPR010758">
    <property type="entry name" value="Trans-2-enoyl-CoA_reductase"/>
</dbReference>
<keyword evidence="14" id="KW-1185">Reference proteome</keyword>
<organism evidence="13 14">
    <name type="scientific">Billgrantia zhangzhouensis</name>
    <dbReference type="NCBI Taxonomy" id="2733481"/>
    <lineage>
        <taxon>Bacteria</taxon>
        <taxon>Pseudomonadati</taxon>
        <taxon>Pseudomonadota</taxon>
        <taxon>Gammaproteobacteria</taxon>
        <taxon>Oceanospirillales</taxon>
        <taxon>Halomonadaceae</taxon>
        <taxon>Billgrantia</taxon>
    </lineage>
</organism>
<feature type="site" description="Plays an important role in discriminating NADH against NADPH" evidence="9">
    <location>
        <position position="76"/>
    </location>
</feature>
<dbReference type="NCBIfam" id="NF010177">
    <property type="entry name" value="PRK13656.1"/>
    <property type="match status" value="1"/>
</dbReference>
<feature type="domain" description="Trans-2-enoyl-CoA reductase catalytic" evidence="11">
    <location>
        <begin position="83"/>
        <end position="318"/>
    </location>
</feature>
<proteinExistence type="inferred from homology"/>
<evidence type="ECO:0000256" key="4">
    <source>
        <dbReference type="ARBA" id="ARBA00023002"/>
    </source>
</evidence>
<feature type="domain" description="Enoyl reductase FAD binding" evidence="10">
    <location>
        <begin position="329"/>
        <end position="392"/>
    </location>
</feature>
<evidence type="ECO:0000256" key="3">
    <source>
        <dbReference type="ARBA" id="ARBA00022832"/>
    </source>
</evidence>
<dbReference type="Proteomes" id="UP001320122">
    <property type="component" value="Unassembled WGS sequence"/>
</dbReference>
<feature type="binding site" evidence="9">
    <location>
        <position position="226"/>
    </location>
    <ligand>
        <name>substrate</name>
    </ligand>
</feature>
<feature type="binding site" evidence="9">
    <location>
        <begin position="75"/>
        <end position="76"/>
    </location>
    <ligand>
        <name>NAD(+)</name>
        <dbReference type="ChEBI" id="CHEBI:57540"/>
    </ligand>
</feature>
<feature type="binding site" evidence="9">
    <location>
        <begin position="49"/>
        <end position="54"/>
    </location>
    <ligand>
        <name>NAD(+)</name>
        <dbReference type="ChEBI" id="CHEBI:57540"/>
    </ligand>
</feature>
<gene>
    <name evidence="9" type="primary">fabV</name>
    <name evidence="13" type="ORF">HOP51_12840</name>
</gene>
<dbReference type="HAMAP" id="MF_01838">
    <property type="entry name" value="FabV_reductase"/>
    <property type="match status" value="1"/>
</dbReference>
<evidence type="ECO:0000256" key="1">
    <source>
        <dbReference type="ARBA" id="ARBA00011245"/>
    </source>
</evidence>
<comment type="similarity">
    <text evidence="9">Belongs to the TER reductase family.</text>
</comment>
<protein>
    <recommendedName>
        <fullName evidence="9">Enoyl-[acyl-carrier-protein] reductase [NADH]</fullName>
        <shortName evidence="9">ENR</shortName>
        <ecNumber evidence="9">1.3.1.9</ecNumber>
    </recommendedName>
</protein>
<dbReference type="PANTHER" id="PTHR37480">
    <property type="entry name" value="ENOYL-[ACYL-CARRIER-PROTEIN] REDUCTASE [NADH]"/>
    <property type="match status" value="1"/>
</dbReference>
<dbReference type="InterPro" id="IPR024906">
    <property type="entry name" value="Eno_Rdtase_FAD-bd_dom"/>
</dbReference>
<feature type="binding site" evidence="9">
    <location>
        <begin position="274"/>
        <end position="276"/>
    </location>
    <ligand>
        <name>NAD(+)</name>
        <dbReference type="ChEBI" id="CHEBI:57540"/>
    </ligand>
</feature>
<keyword evidence="4 9" id="KW-0560">Oxidoreductase</keyword>
<dbReference type="InterPro" id="IPR024910">
    <property type="entry name" value="Enoyl-CoA_Rdtase_cat_dom"/>
</dbReference>
<comment type="subunit">
    <text evidence="1 9">Monomer.</text>
</comment>
<comment type="pathway">
    <text evidence="9">Lipid metabolism; fatty acid biosynthesis.</text>
</comment>
<name>A0ABS9AGU8_9GAMM</name>
<dbReference type="InterPro" id="IPR050048">
    <property type="entry name" value="FabV-like_NADH_b"/>
</dbReference>
<dbReference type="Pfam" id="PF12242">
    <property type="entry name" value="Eno-Rase_NADH_b"/>
    <property type="match status" value="1"/>
</dbReference>
<evidence type="ECO:0000256" key="9">
    <source>
        <dbReference type="HAMAP-Rule" id="MF_01838"/>
    </source>
</evidence>
<dbReference type="PANTHER" id="PTHR37480:SF1">
    <property type="entry name" value="ENOYL-[ACYL-CARRIER-PROTEIN] REDUCTASE [NADH]"/>
    <property type="match status" value="1"/>
</dbReference>
<keyword evidence="7 9" id="KW-0275">Fatty acid biosynthesis</keyword>
<dbReference type="EMBL" id="JABFTT010000009">
    <property type="protein sequence ID" value="MCE8020988.1"/>
    <property type="molecule type" value="Genomic_DNA"/>
</dbReference>
<accession>A0ABS9AGU8</accession>
<feature type="binding site" evidence="9">
    <location>
        <begin position="140"/>
        <end position="141"/>
    </location>
    <ligand>
        <name>NAD(+)</name>
        <dbReference type="ChEBI" id="CHEBI:57540"/>
    </ligand>
</feature>
<evidence type="ECO:0000313" key="14">
    <source>
        <dbReference type="Proteomes" id="UP001320122"/>
    </source>
</evidence>
<feature type="domain" description="Trans-2-enoyl-CoA reductase-like NAD(P)H binding" evidence="12">
    <location>
        <begin position="2"/>
        <end position="81"/>
    </location>
</feature>
<comment type="catalytic activity">
    <reaction evidence="8">
        <text>a 2,3-saturated acyl-CoA + NAD(+) = a (2E)-enoyl-CoA + NADH + H(+)</text>
        <dbReference type="Rhea" id="RHEA:18177"/>
        <dbReference type="ChEBI" id="CHEBI:15378"/>
        <dbReference type="ChEBI" id="CHEBI:57540"/>
        <dbReference type="ChEBI" id="CHEBI:57945"/>
        <dbReference type="ChEBI" id="CHEBI:58856"/>
        <dbReference type="ChEBI" id="CHEBI:65111"/>
        <dbReference type="EC" id="1.3.1.44"/>
    </reaction>
</comment>
<comment type="caution">
    <text evidence="13">The sequence shown here is derived from an EMBL/GenBank/DDBJ whole genome shotgun (WGS) entry which is preliminary data.</text>
</comment>
<evidence type="ECO:0000256" key="7">
    <source>
        <dbReference type="ARBA" id="ARBA00023160"/>
    </source>
</evidence>
<dbReference type="EC" id="1.3.1.9" evidence="9"/>
<evidence type="ECO:0000256" key="8">
    <source>
        <dbReference type="ARBA" id="ARBA00048302"/>
    </source>
</evidence>
<evidence type="ECO:0000256" key="6">
    <source>
        <dbReference type="ARBA" id="ARBA00023098"/>
    </source>
</evidence>
<evidence type="ECO:0000256" key="2">
    <source>
        <dbReference type="ARBA" id="ARBA00022516"/>
    </source>
</evidence>
<comment type="catalytic activity">
    <reaction evidence="9">
        <text>a 2,3-saturated acyl-[ACP] + NAD(+) = a (2E)-enoyl-[ACP] + NADH + H(+)</text>
        <dbReference type="Rhea" id="RHEA:10240"/>
        <dbReference type="Rhea" id="RHEA-COMP:9925"/>
        <dbReference type="Rhea" id="RHEA-COMP:9926"/>
        <dbReference type="ChEBI" id="CHEBI:15378"/>
        <dbReference type="ChEBI" id="CHEBI:57540"/>
        <dbReference type="ChEBI" id="CHEBI:57945"/>
        <dbReference type="ChEBI" id="CHEBI:78784"/>
        <dbReference type="ChEBI" id="CHEBI:78785"/>
        <dbReference type="EC" id="1.3.1.9"/>
    </reaction>
</comment>
<keyword evidence="3 9" id="KW-0276">Fatty acid metabolism</keyword>
<keyword evidence="5 9" id="KW-0520">NAD</keyword>
<evidence type="ECO:0000259" key="10">
    <source>
        <dbReference type="Pfam" id="PF07055"/>
    </source>
</evidence>
<evidence type="ECO:0000256" key="5">
    <source>
        <dbReference type="ARBA" id="ARBA00023027"/>
    </source>
</evidence>
<dbReference type="RefSeq" id="WP_234274305.1">
    <property type="nucleotide sequence ID" value="NZ_JABFTT010000009.1"/>
</dbReference>
<dbReference type="NCBIfam" id="NF043048">
    <property type="entry name" value="EnoyACPredFabV"/>
    <property type="match status" value="1"/>
</dbReference>
<evidence type="ECO:0000313" key="13">
    <source>
        <dbReference type="EMBL" id="MCE8020988.1"/>
    </source>
</evidence>
<feature type="binding site" evidence="9">
    <location>
        <begin position="112"/>
        <end position="113"/>
    </location>
    <ligand>
        <name>NAD(+)</name>
        <dbReference type="ChEBI" id="CHEBI:57540"/>
    </ligand>
</feature>
<keyword evidence="6 9" id="KW-0443">Lipid metabolism</keyword>